<evidence type="ECO:0000313" key="3">
    <source>
        <dbReference type="Proteomes" id="UP001198962"/>
    </source>
</evidence>
<dbReference type="InterPro" id="IPR042215">
    <property type="entry name" value="CarD-like_C"/>
</dbReference>
<gene>
    <name evidence="2" type="ORF">LKD32_10990</name>
</gene>
<keyword evidence="3" id="KW-1185">Reference proteome</keyword>
<dbReference type="InterPro" id="IPR036101">
    <property type="entry name" value="CarD-like/TRCF_RID_sf"/>
</dbReference>
<dbReference type="Gene3D" id="2.40.10.170">
    <property type="match status" value="1"/>
</dbReference>
<dbReference type="Gene3D" id="1.20.58.1290">
    <property type="entry name" value="CarD-like, C-terminal domain"/>
    <property type="match status" value="1"/>
</dbReference>
<comment type="caution">
    <text evidence="2">The sequence shown here is derived from an EMBL/GenBank/DDBJ whole genome shotgun (WGS) entry which is preliminary data.</text>
</comment>
<protein>
    <submittedName>
        <fullName evidence="2">CarD family transcriptional regulator</fullName>
    </submittedName>
</protein>
<name>A0AAE3ARB9_9FIRM</name>
<evidence type="ECO:0000259" key="1">
    <source>
        <dbReference type="SMART" id="SM01058"/>
    </source>
</evidence>
<dbReference type="AlphaFoldDB" id="A0AAE3ARB9"/>
<accession>A0AAE3ARB9</accession>
<evidence type="ECO:0000313" key="2">
    <source>
        <dbReference type="EMBL" id="MCC2165386.1"/>
    </source>
</evidence>
<dbReference type="SMART" id="SM01058">
    <property type="entry name" value="CarD_TRCF"/>
    <property type="match status" value="1"/>
</dbReference>
<proteinExistence type="predicted"/>
<dbReference type="Pfam" id="PF02559">
    <property type="entry name" value="CarD_TRCF_RID"/>
    <property type="match status" value="1"/>
</dbReference>
<dbReference type="Proteomes" id="UP001198962">
    <property type="component" value="Unassembled WGS sequence"/>
</dbReference>
<reference evidence="2" key="1">
    <citation type="submission" date="2021-10" db="EMBL/GenBank/DDBJ databases">
        <title>Anaerobic single-cell dispensing facilitates the cultivation of human gut bacteria.</title>
        <authorList>
            <person name="Afrizal A."/>
        </authorList>
    </citation>
    <scope>NUCLEOTIDE SEQUENCE</scope>
    <source>
        <strain evidence="2">CLA-AA-H274</strain>
    </source>
</reference>
<dbReference type="SUPFAM" id="SSF141259">
    <property type="entry name" value="CarD-like"/>
    <property type="match status" value="1"/>
</dbReference>
<sequence>MREYQTGEFVVKPITGVCRVEEILHLEMSGADSKKLYYRLVPLDNLQEKIYVPVSASETSLRPCMTAEEAWKFIERIPEIEAMWIDNEKTREQKYKEAVRQNDPEALISIIKMIYWRKRTRMEQGKKATQTDEKYFQMAEKLLYMELGTALGKSREEVYEVIVAFMEKNRENE</sequence>
<organism evidence="2 3">
    <name type="scientific">Brotaphodocola catenula</name>
    <dbReference type="NCBI Taxonomy" id="2885361"/>
    <lineage>
        <taxon>Bacteria</taxon>
        <taxon>Bacillati</taxon>
        <taxon>Bacillota</taxon>
        <taxon>Clostridia</taxon>
        <taxon>Lachnospirales</taxon>
        <taxon>Lachnospiraceae</taxon>
        <taxon>Brotaphodocola</taxon>
    </lineage>
</organism>
<feature type="domain" description="CarD-like/TRCF RNAP-interacting" evidence="1">
    <location>
        <begin position="3"/>
        <end position="115"/>
    </location>
</feature>
<dbReference type="EMBL" id="JAJEPU010000034">
    <property type="protein sequence ID" value="MCC2165386.1"/>
    <property type="molecule type" value="Genomic_DNA"/>
</dbReference>
<dbReference type="InterPro" id="IPR003711">
    <property type="entry name" value="CarD-like/TRCF_RID"/>
</dbReference>
<dbReference type="RefSeq" id="WP_308451704.1">
    <property type="nucleotide sequence ID" value="NZ_JAJEPU010000034.1"/>
</dbReference>